<organism evidence="1 2">
    <name type="scientific">Pisum sativum</name>
    <name type="common">Garden pea</name>
    <name type="synonym">Lathyrus oleraceus</name>
    <dbReference type="NCBI Taxonomy" id="3888"/>
    <lineage>
        <taxon>Eukaryota</taxon>
        <taxon>Viridiplantae</taxon>
        <taxon>Streptophyta</taxon>
        <taxon>Embryophyta</taxon>
        <taxon>Tracheophyta</taxon>
        <taxon>Spermatophyta</taxon>
        <taxon>Magnoliopsida</taxon>
        <taxon>eudicotyledons</taxon>
        <taxon>Gunneridae</taxon>
        <taxon>Pentapetalae</taxon>
        <taxon>rosids</taxon>
        <taxon>fabids</taxon>
        <taxon>Fabales</taxon>
        <taxon>Fabaceae</taxon>
        <taxon>Papilionoideae</taxon>
        <taxon>50 kb inversion clade</taxon>
        <taxon>NPAAA clade</taxon>
        <taxon>Hologalegina</taxon>
        <taxon>IRL clade</taxon>
        <taxon>Fabeae</taxon>
        <taxon>Lathyrus</taxon>
    </lineage>
</organism>
<evidence type="ECO:0000313" key="2">
    <source>
        <dbReference type="Proteomes" id="UP001058974"/>
    </source>
</evidence>
<dbReference type="EMBL" id="JAMSHJ010000004">
    <property type="protein sequence ID" value="KAI5416166.1"/>
    <property type="molecule type" value="Genomic_DNA"/>
</dbReference>
<dbReference type="Gramene" id="Psat04G0127600-T1">
    <property type="protein sequence ID" value="KAI5416166.1"/>
    <property type="gene ID" value="KIW84_041276"/>
</dbReference>
<dbReference type="Proteomes" id="UP001058974">
    <property type="component" value="Chromosome 4"/>
</dbReference>
<gene>
    <name evidence="1" type="ORF">KIW84_041276</name>
</gene>
<accession>A0A9D5AQY4</accession>
<protein>
    <submittedName>
        <fullName evidence="1">Uncharacterized protein</fullName>
    </submittedName>
</protein>
<evidence type="ECO:0000313" key="1">
    <source>
        <dbReference type="EMBL" id="KAI5416166.1"/>
    </source>
</evidence>
<reference evidence="1 2" key="1">
    <citation type="journal article" date="2022" name="Nat. Genet.">
        <title>Improved pea reference genome and pan-genome highlight genomic features and evolutionary characteristics.</title>
        <authorList>
            <person name="Yang T."/>
            <person name="Liu R."/>
            <person name="Luo Y."/>
            <person name="Hu S."/>
            <person name="Wang D."/>
            <person name="Wang C."/>
            <person name="Pandey M.K."/>
            <person name="Ge S."/>
            <person name="Xu Q."/>
            <person name="Li N."/>
            <person name="Li G."/>
            <person name="Huang Y."/>
            <person name="Saxena R.K."/>
            <person name="Ji Y."/>
            <person name="Li M."/>
            <person name="Yan X."/>
            <person name="He Y."/>
            <person name="Liu Y."/>
            <person name="Wang X."/>
            <person name="Xiang C."/>
            <person name="Varshney R.K."/>
            <person name="Ding H."/>
            <person name="Gao S."/>
            <person name="Zong X."/>
        </authorList>
    </citation>
    <scope>NUCLEOTIDE SEQUENCE [LARGE SCALE GENOMIC DNA]</scope>
    <source>
        <strain evidence="1 2">cv. Zhongwan 6</strain>
    </source>
</reference>
<keyword evidence="2" id="KW-1185">Reference proteome</keyword>
<sequence length="125" mass="14153">MILDALLKTKSRAVLNDVISKNGLQMSHKIMKQYRQDFKKKKGPILRKLLKVLEYLAAGKVLTPEHIKSGPPCRGMESFRESMLSLTEHDDKQRLGIGVEVWVLEEGVEYIAFPLVSSTFPVLSL</sequence>
<comment type="caution">
    <text evidence="1">The sequence shown here is derived from an EMBL/GenBank/DDBJ whole genome shotgun (WGS) entry which is preliminary data.</text>
</comment>
<name>A0A9D5AQY4_PEA</name>
<dbReference type="AlphaFoldDB" id="A0A9D5AQY4"/>
<proteinExistence type="predicted"/>